<keyword evidence="2" id="KW-1185">Reference proteome</keyword>
<dbReference type="Proteomes" id="UP000543836">
    <property type="component" value="Unassembled WGS sequence"/>
</dbReference>
<comment type="caution">
    <text evidence="1">The sequence shown here is derived from an EMBL/GenBank/DDBJ whole genome shotgun (WGS) entry which is preliminary data.</text>
</comment>
<evidence type="ECO:0000313" key="2">
    <source>
        <dbReference type="Proteomes" id="UP000543836"/>
    </source>
</evidence>
<proteinExistence type="predicted"/>
<dbReference type="AlphaFoldDB" id="A0A7W6ZV82"/>
<name>A0A7W6ZV82_9HYPH</name>
<gene>
    <name evidence="1" type="ORF">GGE60_003455</name>
</gene>
<accession>A0A7W6ZV82</accession>
<reference evidence="1 2" key="1">
    <citation type="submission" date="2020-08" db="EMBL/GenBank/DDBJ databases">
        <title>Genomic Encyclopedia of Type Strains, Phase IV (KMG-V): Genome sequencing to study the core and pangenomes of soil and plant-associated prokaryotes.</title>
        <authorList>
            <person name="Whitman W."/>
        </authorList>
    </citation>
    <scope>NUCLEOTIDE SEQUENCE [LARGE SCALE GENOMIC DNA]</scope>
    <source>
        <strain evidence="1 2">SEMIA 492</strain>
    </source>
</reference>
<evidence type="ECO:0000313" key="1">
    <source>
        <dbReference type="EMBL" id="MBB4569331.1"/>
    </source>
</evidence>
<organism evidence="1 2">
    <name type="scientific">Rhizobium leucaenae</name>
    <dbReference type="NCBI Taxonomy" id="29450"/>
    <lineage>
        <taxon>Bacteria</taxon>
        <taxon>Pseudomonadati</taxon>
        <taxon>Pseudomonadota</taxon>
        <taxon>Alphaproteobacteria</taxon>
        <taxon>Hyphomicrobiales</taxon>
        <taxon>Rhizobiaceae</taxon>
        <taxon>Rhizobium/Agrobacterium group</taxon>
        <taxon>Rhizobium</taxon>
    </lineage>
</organism>
<protein>
    <submittedName>
        <fullName evidence="1">Uncharacterized protein</fullName>
    </submittedName>
</protein>
<dbReference type="EMBL" id="JACIIG010000008">
    <property type="protein sequence ID" value="MBB4569331.1"/>
    <property type="molecule type" value="Genomic_DNA"/>
</dbReference>
<sequence length="79" mass="8785">MMQYLPLPLIAEPIVGTSLTSWIKQTCTALELDIFTSPEPTVAKSIYRRGCVSLHMNEMPRFERGCPPITRMTCGIANG</sequence>